<organism evidence="10 11">
    <name type="scientific">Fonsecaea monophora</name>
    <dbReference type="NCBI Taxonomy" id="254056"/>
    <lineage>
        <taxon>Eukaryota</taxon>
        <taxon>Fungi</taxon>
        <taxon>Dikarya</taxon>
        <taxon>Ascomycota</taxon>
        <taxon>Pezizomycotina</taxon>
        <taxon>Eurotiomycetes</taxon>
        <taxon>Chaetothyriomycetidae</taxon>
        <taxon>Chaetothyriales</taxon>
        <taxon>Herpotrichiellaceae</taxon>
        <taxon>Fonsecaea</taxon>
    </lineage>
</organism>
<feature type="binding site" description="axial binding residue" evidence="7">
    <location>
        <position position="468"/>
    </location>
    <ligand>
        <name>heme</name>
        <dbReference type="ChEBI" id="CHEBI:30413"/>
    </ligand>
    <ligandPart>
        <name>Fe</name>
        <dbReference type="ChEBI" id="CHEBI:18248"/>
    </ligandPart>
</feature>
<evidence type="ECO:0000256" key="4">
    <source>
        <dbReference type="ARBA" id="ARBA00023002"/>
    </source>
</evidence>
<comment type="caution">
    <text evidence="10">The sequence shown here is derived from an EMBL/GenBank/DDBJ whole genome shotgun (WGS) entry which is preliminary data.</text>
</comment>
<dbReference type="RefSeq" id="XP_022513577.1">
    <property type="nucleotide sequence ID" value="XM_022654062.1"/>
</dbReference>
<dbReference type="PRINTS" id="PR00463">
    <property type="entry name" value="EP450I"/>
</dbReference>
<dbReference type="GO" id="GO:0020037">
    <property type="term" value="F:heme binding"/>
    <property type="evidence" value="ECO:0007669"/>
    <property type="project" value="InterPro"/>
</dbReference>
<evidence type="ECO:0000256" key="7">
    <source>
        <dbReference type="PIRSR" id="PIRSR602401-1"/>
    </source>
</evidence>
<reference evidence="10 11" key="1">
    <citation type="submission" date="2016-03" db="EMBL/GenBank/DDBJ databases">
        <title>Draft genome sequence of the Fonsecaea monophora CBS 269.37.</title>
        <authorList>
            <person name="Bombassaro A."/>
            <person name="Vinicius W.A."/>
            <person name="De Hoog S."/>
            <person name="Sun J."/>
            <person name="Souza E.M."/>
            <person name="Raittz R.T."/>
            <person name="Costa F."/>
            <person name="Leao A.C."/>
            <person name="Tadra-Sfeir M.Z."/>
            <person name="Baura V."/>
            <person name="Balsanelli E."/>
            <person name="Pedrosa F.O."/>
            <person name="Moreno L.F."/>
            <person name="Steffens M.B."/>
            <person name="Xi L."/>
            <person name="Bocca A.L."/>
            <person name="Felipe M.S."/>
            <person name="Teixeira M."/>
            <person name="Telles Filho F.Q."/>
            <person name="Azevedo C.M."/>
            <person name="Gomes R."/>
            <person name="Vicente V.A."/>
        </authorList>
    </citation>
    <scope>NUCLEOTIDE SEQUENCE [LARGE SCALE GENOMIC DNA]</scope>
    <source>
        <strain evidence="10 11">CBS 269.37</strain>
    </source>
</reference>
<keyword evidence="7 8" id="KW-0349">Heme</keyword>
<keyword evidence="3 7" id="KW-0479">Metal-binding</keyword>
<dbReference type="PANTHER" id="PTHR24305">
    <property type="entry name" value="CYTOCHROME P450"/>
    <property type="match status" value="1"/>
</dbReference>
<evidence type="ECO:0000256" key="1">
    <source>
        <dbReference type="ARBA" id="ARBA00001971"/>
    </source>
</evidence>
<comment type="cofactor">
    <cofactor evidence="1 7">
        <name>heme</name>
        <dbReference type="ChEBI" id="CHEBI:30413"/>
    </cofactor>
</comment>
<proteinExistence type="inferred from homology"/>
<protein>
    <recommendedName>
        <fullName evidence="12">Cytochrome P450</fullName>
    </recommendedName>
</protein>
<dbReference type="GO" id="GO:0004497">
    <property type="term" value="F:monooxygenase activity"/>
    <property type="evidence" value="ECO:0007669"/>
    <property type="project" value="UniProtKB-KW"/>
</dbReference>
<evidence type="ECO:0000256" key="6">
    <source>
        <dbReference type="ARBA" id="ARBA00023033"/>
    </source>
</evidence>
<dbReference type="InterPro" id="IPR036396">
    <property type="entry name" value="Cyt_P450_sf"/>
</dbReference>
<gene>
    <name evidence="10" type="ORF">AYO21_04089</name>
</gene>
<feature type="transmembrane region" description="Helical" evidence="9">
    <location>
        <begin position="7"/>
        <end position="26"/>
    </location>
</feature>
<evidence type="ECO:0000256" key="5">
    <source>
        <dbReference type="ARBA" id="ARBA00023004"/>
    </source>
</evidence>
<dbReference type="GeneID" id="34599259"/>
<keyword evidence="5 7" id="KW-0408">Iron</keyword>
<dbReference type="PANTHER" id="PTHR24305:SF229">
    <property type="entry name" value="P450, PUTATIVE (EUROFUNG)-RELATED"/>
    <property type="match status" value="1"/>
</dbReference>
<comment type="similarity">
    <text evidence="2 8">Belongs to the cytochrome P450 family.</text>
</comment>
<keyword evidence="6 8" id="KW-0503">Monooxygenase</keyword>
<keyword evidence="9" id="KW-1133">Transmembrane helix</keyword>
<dbReference type="InterPro" id="IPR002401">
    <property type="entry name" value="Cyt_P450_E_grp-I"/>
</dbReference>
<dbReference type="Gene3D" id="1.10.630.10">
    <property type="entry name" value="Cytochrome P450"/>
    <property type="match status" value="1"/>
</dbReference>
<dbReference type="OrthoDB" id="3934656at2759"/>
<dbReference type="AlphaFoldDB" id="A0A177FBL9"/>
<dbReference type="FunFam" id="1.10.630.10:FF:000050">
    <property type="entry name" value="Cytochrome P450 monooxygenase"/>
    <property type="match status" value="1"/>
</dbReference>
<accession>A0A177FBL9</accession>
<evidence type="ECO:0008006" key="12">
    <source>
        <dbReference type="Google" id="ProtNLM"/>
    </source>
</evidence>
<dbReference type="CDD" id="cd11060">
    <property type="entry name" value="CYP57A1-like"/>
    <property type="match status" value="1"/>
</dbReference>
<keyword evidence="11" id="KW-1185">Reference proteome</keyword>
<dbReference type="Proteomes" id="UP000077002">
    <property type="component" value="Unassembled WGS sequence"/>
</dbReference>
<evidence type="ECO:0000256" key="2">
    <source>
        <dbReference type="ARBA" id="ARBA00010617"/>
    </source>
</evidence>
<dbReference type="InterPro" id="IPR050121">
    <property type="entry name" value="Cytochrome_P450_monoxygenase"/>
</dbReference>
<dbReference type="PROSITE" id="PS00086">
    <property type="entry name" value="CYTOCHROME_P450"/>
    <property type="match status" value="1"/>
</dbReference>
<evidence type="ECO:0000313" key="11">
    <source>
        <dbReference type="Proteomes" id="UP000077002"/>
    </source>
</evidence>
<evidence type="ECO:0000256" key="9">
    <source>
        <dbReference type="SAM" id="Phobius"/>
    </source>
</evidence>
<evidence type="ECO:0000256" key="8">
    <source>
        <dbReference type="RuleBase" id="RU000461"/>
    </source>
</evidence>
<keyword evidence="4 8" id="KW-0560">Oxidoreductase</keyword>
<name>A0A177FBL9_9EURO</name>
<evidence type="ECO:0000313" key="10">
    <source>
        <dbReference type="EMBL" id="OAG41625.1"/>
    </source>
</evidence>
<dbReference type="PRINTS" id="PR00385">
    <property type="entry name" value="P450"/>
</dbReference>
<keyword evidence="9" id="KW-0472">Membrane</keyword>
<sequence>MFLLPQSYLSLGAIALVVYSAGWIIYTTYFHPLRHIPGPFFARVSRAWITWHILRGDMEHEQRRLHAAYGPFVRIAPDEVACSDPRAIPVIYPMKAALPKSDFYTMWQNPNIGNFPDHFSQRDEKVHAERRRIVSHVYSLSNILRSEPYIDHCSEVFMERMGAYADADEVVDLGEWLQMYAFDVVGELFFGKMFGFMNEGHDHENWIASLDLLLPFLTITSVIPSYLRTLVAISAFLFPKVRQAFQALNTLEAAAKRCVVERKELLQNPNAAAAAADDKGPGPRRDLLAQMFAIQQNKGADVNFSDKDMTKESYSAMYSQFGIGSDTTAIAMRATLYFLMTHPTIYDQVVSEIDEATANGTIPTTGPIAYSQATKLPLLCASIKEAMRLHPSVGLTLPRDVPPQGLVIGDTPIPGGGTRIGMNAAVVHYDRSVFGEDADEFRPERWLVDSTAQMDRCMLHFGAGTRTCLGKNISLSELHKLIPTLLRDFKLDRATDEPWKTYNFFFTTQKGLLVRLRRRTPKRAETDTPEMEAGVVL</sequence>
<dbReference type="InterPro" id="IPR017972">
    <property type="entry name" value="Cyt_P450_CS"/>
</dbReference>
<dbReference type="EMBL" id="LVKK01000022">
    <property type="protein sequence ID" value="OAG41625.1"/>
    <property type="molecule type" value="Genomic_DNA"/>
</dbReference>
<dbReference type="GO" id="GO:0016705">
    <property type="term" value="F:oxidoreductase activity, acting on paired donors, with incorporation or reduction of molecular oxygen"/>
    <property type="evidence" value="ECO:0007669"/>
    <property type="project" value="InterPro"/>
</dbReference>
<dbReference type="GO" id="GO:0005506">
    <property type="term" value="F:iron ion binding"/>
    <property type="evidence" value="ECO:0007669"/>
    <property type="project" value="InterPro"/>
</dbReference>
<dbReference type="SUPFAM" id="SSF48264">
    <property type="entry name" value="Cytochrome P450"/>
    <property type="match status" value="1"/>
</dbReference>
<dbReference type="InterPro" id="IPR001128">
    <property type="entry name" value="Cyt_P450"/>
</dbReference>
<evidence type="ECO:0000256" key="3">
    <source>
        <dbReference type="ARBA" id="ARBA00022723"/>
    </source>
</evidence>
<keyword evidence="9" id="KW-0812">Transmembrane</keyword>
<dbReference type="Pfam" id="PF00067">
    <property type="entry name" value="p450"/>
    <property type="match status" value="1"/>
</dbReference>